<dbReference type="Gene3D" id="3.40.50.2000">
    <property type="entry name" value="Glycogen Phosphorylase B"/>
    <property type="match status" value="2"/>
</dbReference>
<protein>
    <recommendedName>
        <fullName evidence="3">Glycosyltransferase</fullName>
    </recommendedName>
</protein>
<name>A0A2W5DMW6_9BURK</name>
<dbReference type="PANTHER" id="PTHR12526:SF630">
    <property type="entry name" value="GLYCOSYLTRANSFERASE"/>
    <property type="match status" value="1"/>
</dbReference>
<dbReference type="PANTHER" id="PTHR12526">
    <property type="entry name" value="GLYCOSYLTRANSFERASE"/>
    <property type="match status" value="1"/>
</dbReference>
<gene>
    <name evidence="1" type="ORF">DI603_11415</name>
</gene>
<accession>A0A2W5DMW6</accession>
<dbReference type="Pfam" id="PF13692">
    <property type="entry name" value="Glyco_trans_1_4"/>
    <property type="match status" value="1"/>
</dbReference>
<dbReference type="EMBL" id="QFOD01000009">
    <property type="protein sequence ID" value="PZP32058.1"/>
    <property type="molecule type" value="Genomic_DNA"/>
</dbReference>
<evidence type="ECO:0008006" key="3">
    <source>
        <dbReference type="Google" id="ProtNLM"/>
    </source>
</evidence>
<evidence type="ECO:0000313" key="2">
    <source>
        <dbReference type="Proteomes" id="UP000249633"/>
    </source>
</evidence>
<dbReference type="SUPFAM" id="SSF53756">
    <property type="entry name" value="UDP-Glycosyltransferase/glycogen phosphorylase"/>
    <property type="match status" value="1"/>
</dbReference>
<proteinExistence type="predicted"/>
<sequence>MAHASYDGARMIAPGATLHLPASAHPATSQPGLAVHLVGRLTPPVLSYLLPALGTLHAAGQSQALIYIQRPMPPLPEAELPSGLRLQAIADHASPLGRIAGMYAGLGRLAQETRVGALHLHGLLPGLAALHWLYRQPRGDLHVVFSPHSSRALARQTLLRAGLTRLLQLGLGRHDARTIVNLQPELQTLAPLAGLPTLVLENPVPQVFFDTPHHEAKRPLLISCGIEGQRAAVDAFARIAVLLNDTKLRLSFNWVGTAEPDAALALKAAGVGQFEVSTDASRAQRLGTAWIYVAPTQEHGFPVRLAEAMAAGLPCVALDTQAHRSLLEDGVTGFLCPDLRSLLQRIAELVDSRALRDALGQAARRTAQARFSEDLFRARLLDTVGLQLMPETRHERGQP</sequence>
<dbReference type="CDD" id="cd03801">
    <property type="entry name" value="GT4_PimA-like"/>
    <property type="match status" value="1"/>
</dbReference>
<reference evidence="1 2" key="1">
    <citation type="submission" date="2017-08" db="EMBL/GenBank/DDBJ databases">
        <title>Infants hospitalized years apart are colonized by the same room-sourced microbial strains.</title>
        <authorList>
            <person name="Brooks B."/>
            <person name="Olm M.R."/>
            <person name="Firek B.A."/>
            <person name="Baker R."/>
            <person name="Thomas B.C."/>
            <person name="Morowitz M.J."/>
            <person name="Banfield J.F."/>
        </authorList>
    </citation>
    <scope>NUCLEOTIDE SEQUENCE [LARGE SCALE GENOMIC DNA]</scope>
    <source>
        <strain evidence="1">S2_012_000_R2_81</strain>
    </source>
</reference>
<dbReference type="Proteomes" id="UP000249633">
    <property type="component" value="Unassembled WGS sequence"/>
</dbReference>
<comment type="caution">
    <text evidence="1">The sequence shown here is derived from an EMBL/GenBank/DDBJ whole genome shotgun (WGS) entry which is preliminary data.</text>
</comment>
<dbReference type="AlphaFoldDB" id="A0A2W5DMW6"/>
<organism evidence="1 2">
    <name type="scientific">Roseateles depolymerans</name>
    <dbReference type="NCBI Taxonomy" id="76731"/>
    <lineage>
        <taxon>Bacteria</taxon>
        <taxon>Pseudomonadati</taxon>
        <taxon>Pseudomonadota</taxon>
        <taxon>Betaproteobacteria</taxon>
        <taxon>Burkholderiales</taxon>
        <taxon>Sphaerotilaceae</taxon>
        <taxon>Roseateles</taxon>
    </lineage>
</organism>
<evidence type="ECO:0000313" key="1">
    <source>
        <dbReference type="EMBL" id="PZP32058.1"/>
    </source>
</evidence>